<gene>
    <name evidence="2" type="ORF">BOW53_11605</name>
</gene>
<dbReference type="SUPFAM" id="SSF52833">
    <property type="entry name" value="Thioredoxin-like"/>
    <property type="match status" value="1"/>
</dbReference>
<name>A0A1T2L306_9GAMM</name>
<dbReference type="Pfam" id="PF13192">
    <property type="entry name" value="Thioredoxin_3"/>
    <property type="match status" value="1"/>
</dbReference>
<dbReference type="EMBL" id="MPRL01000051">
    <property type="protein sequence ID" value="OOZ39452.1"/>
    <property type="molecule type" value="Genomic_DNA"/>
</dbReference>
<dbReference type="SUPFAM" id="SSF48371">
    <property type="entry name" value="ARM repeat"/>
    <property type="match status" value="1"/>
</dbReference>
<dbReference type="Gene3D" id="3.40.30.10">
    <property type="entry name" value="Glutaredoxin"/>
    <property type="match status" value="1"/>
</dbReference>
<evidence type="ECO:0000313" key="2">
    <source>
        <dbReference type="EMBL" id="OOZ39452.1"/>
    </source>
</evidence>
<evidence type="ECO:0000259" key="1">
    <source>
        <dbReference type="Pfam" id="PF13192"/>
    </source>
</evidence>
<dbReference type="InterPro" id="IPR016024">
    <property type="entry name" value="ARM-type_fold"/>
</dbReference>
<dbReference type="Proteomes" id="UP000191110">
    <property type="component" value="Unassembled WGS sequence"/>
</dbReference>
<dbReference type="InterPro" id="IPR021133">
    <property type="entry name" value="HEAT_type_2"/>
</dbReference>
<dbReference type="Gene3D" id="1.25.10.10">
    <property type="entry name" value="Leucine-rich Repeat Variant"/>
    <property type="match status" value="1"/>
</dbReference>
<sequence>MSTDTPSTPDALLLLSTGCPHCPVMLKTLSELLKQGAIGRLEAVNIEHHPEQAAEVGTRSVPWARIGLYEFQGAITPAELEGWVVDYGTVTGMSRYLTMLLKEGQLAKAEQLIQQSPKQLQALIPLIEETDTEMTVRIGVGALLEGVEGEPALTPLLAELARLSGSEDANIRADVCHYLGLSLNPEARPHLEQRLNDESSEVREIAAESLLMINNAAEVR</sequence>
<comment type="caution">
    <text evidence="2">The sequence shown here is derived from an EMBL/GenBank/DDBJ whole genome shotgun (WGS) entry which is preliminary data.</text>
</comment>
<evidence type="ECO:0000313" key="3">
    <source>
        <dbReference type="Proteomes" id="UP000191110"/>
    </source>
</evidence>
<dbReference type="AlphaFoldDB" id="A0A1T2L306"/>
<accession>A0A1T2L306</accession>
<keyword evidence="3" id="KW-1185">Reference proteome</keyword>
<dbReference type="PROSITE" id="PS50077">
    <property type="entry name" value="HEAT_REPEAT"/>
    <property type="match status" value="1"/>
</dbReference>
<feature type="domain" description="Thioredoxin-like fold" evidence="1">
    <location>
        <begin position="15"/>
        <end position="84"/>
    </location>
</feature>
<dbReference type="RefSeq" id="WP_078484247.1">
    <property type="nucleotide sequence ID" value="NZ_MPRL01000051.1"/>
</dbReference>
<organism evidence="2 3">
    <name type="scientific">Solemya pervernicosa gill symbiont</name>
    <dbReference type="NCBI Taxonomy" id="642797"/>
    <lineage>
        <taxon>Bacteria</taxon>
        <taxon>Pseudomonadati</taxon>
        <taxon>Pseudomonadota</taxon>
        <taxon>Gammaproteobacteria</taxon>
        <taxon>sulfur-oxidizing symbionts</taxon>
    </lineage>
</organism>
<dbReference type="InterPro" id="IPR036249">
    <property type="entry name" value="Thioredoxin-like_sf"/>
</dbReference>
<reference evidence="2 3" key="1">
    <citation type="submission" date="2016-11" db="EMBL/GenBank/DDBJ databases">
        <title>Mixed transmission modes and dynamic genome evolution in an obligate animal-bacterial symbiosis.</title>
        <authorList>
            <person name="Russell S.L."/>
            <person name="Corbett-Detig R.B."/>
            <person name="Cavanaugh C.M."/>
        </authorList>
    </citation>
    <scope>NUCLEOTIDE SEQUENCE [LARGE SCALE GENOMIC DNA]</scope>
    <source>
        <strain evidence="2">Sveles-Q1</strain>
    </source>
</reference>
<dbReference type="InterPro" id="IPR011989">
    <property type="entry name" value="ARM-like"/>
</dbReference>
<dbReference type="OrthoDB" id="8560116at2"/>
<protein>
    <recommendedName>
        <fullName evidence="1">Thioredoxin-like fold domain-containing protein</fullName>
    </recommendedName>
</protein>
<dbReference type="Pfam" id="PF13646">
    <property type="entry name" value="HEAT_2"/>
    <property type="match status" value="1"/>
</dbReference>
<proteinExistence type="predicted"/>
<dbReference type="InterPro" id="IPR012336">
    <property type="entry name" value="Thioredoxin-like_fold"/>
</dbReference>